<evidence type="ECO:0000313" key="3">
    <source>
        <dbReference type="Proteomes" id="UP001642720"/>
    </source>
</evidence>
<name>A0ABY2GQG5_9HYPO</name>
<evidence type="ECO:0000313" key="2">
    <source>
        <dbReference type="EMBL" id="TFA97990.1"/>
    </source>
</evidence>
<sequence>MRSVSRVRVHDDGFIPQAPHPPPPAAPALAAAPLQGPPPLFRGRVTTRAAPSSGQGSAAGPELPPRPDQR</sequence>
<dbReference type="RefSeq" id="XP_073554192.1">
    <property type="nucleotide sequence ID" value="XM_073707242.1"/>
</dbReference>
<dbReference type="GeneID" id="300581692"/>
<dbReference type="EMBL" id="PPTA01000024">
    <property type="protein sequence ID" value="TFA97990.1"/>
    <property type="molecule type" value="Genomic_DNA"/>
</dbReference>
<evidence type="ECO:0000256" key="1">
    <source>
        <dbReference type="SAM" id="MobiDB-lite"/>
    </source>
</evidence>
<feature type="region of interest" description="Disordered" evidence="1">
    <location>
        <begin position="1"/>
        <end position="70"/>
    </location>
</feature>
<organism evidence="2 3">
    <name type="scientific">Trichoderma ghanense</name>
    <dbReference type="NCBI Taxonomy" id="65468"/>
    <lineage>
        <taxon>Eukaryota</taxon>
        <taxon>Fungi</taxon>
        <taxon>Dikarya</taxon>
        <taxon>Ascomycota</taxon>
        <taxon>Pezizomycotina</taxon>
        <taxon>Sordariomycetes</taxon>
        <taxon>Hypocreomycetidae</taxon>
        <taxon>Hypocreales</taxon>
        <taxon>Hypocreaceae</taxon>
        <taxon>Trichoderma</taxon>
    </lineage>
</organism>
<feature type="compositionally biased region" description="Low complexity" evidence="1">
    <location>
        <begin position="49"/>
        <end position="61"/>
    </location>
</feature>
<dbReference type="Proteomes" id="UP001642720">
    <property type="component" value="Unassembled WGS sequence"/>
</dbReference>
<proteinExistence type="predicted"/>
<reference evidence="2 3" key="1">
    <citation type="submission" date="2018-01" db="EMBL/GenBank/DDBJ databases">
        <title>Genome characterization of the sugarcane-associated fungus Trichoderma ghanense CCMA-1212 and their application in lignocelulose bioconversion.</title>
        <authorList>
            <person name="Steindorff A.S."/>
            <person name="Mendes T.D."/>
            <person name="Vilela E.S.D."/>
            <person name="Rodrigues D.S."/>
            <person name="Formighieri E.F."/>
            <person name="Melo I.S."/>
            <person name="Favaro L.C.L."/>
        </authorList>
    </citation>
    <scope>NUCLEOTIDE SEQUENCE [LARGE SCALE GENOMIC DNA]</scope>
    <source>
        <strain evidence="2 3">CCMA-1212</strain>
    </source>
</reference>
<protein>
    <submittedName>
        <fullName evidence="2">Uncharacterized protein</fullName>
    </submittedName>
</protein>
<gene>
    <name evidence="2" type="ORF">CCMA1212_010189</name>
</gene>
<comment type="caution">
    <text evidence="2">The sequence shown here is derived from an EMBL/GenBank/DDBJ whole genome shotgun (WGS) entry which is preliminary data.</text>
</comment>
<accession>A0ABY2GQG5</accession>
<keyword evidence="3" id="KW-1185">Reference proteome</keyword>